<feature type="chain" id="PRO_5046067504" description="DUF7907 domain-containing protein" evidence="1">
    <location>
        <begin position="17"/>
        <end position="91"/>
    </location>
</feature>
<organism evidence="3 4">
    <name type="scientific">Lepraria finkii</name>
    <dbReference type="NCBI Taxonomy" id="1340010"/>
    <lineage>
        <taxon>Eukaryota</taxon>
        <taxon>Fungi</taxon>
        <taxon>Dikarya</taxon>
        <taxon>Ascomycota</taxon>
        <taxon>Pezizomycotina</taxon>
        <taxon>Lecanoromycetes</taxon>
        <taxon>OSLEUM clade</taxon>
        <taxon>Lecanoromycetidae</taxon>
        <taxon>Lecanorales</taxon>
        <taxon>Lecanorineae</taxon>
        <taxon>Stereocaulaceae</taxon>
        <taxon>Lepraria</taxon>
    </lineage>
</organism>
<gene>
    <name evidence="3" type="ORF">ABVK25_011322</name>
</gene>
<dbReference type="Proteomes" id="UP001590951">
    <property type="component" value="Unassembled WGS sequence"/>
</dbReference>
<reference evidence="3 4" key="1">
    <citation type="submission" date="2024-09" db="EMBL/GenBank/DDBJ databases">
        <title>Rethinking Asexuality: The Enigmatic Case of Functional Sexual Genes in Lepraria (Stereocaulaceae).</title>
        <authorList>
            <person name="Doellman M."/>
            <person name="Sun Y."/>
            <person name="Barcenas-Pena A."/>
            <person name="Lumbsch H.T."/>
            <person name="Grewe F."/>
        </authorList>
    </citation>
    <scope>NUCLEOTIDE SEQUENCE [LARGE SCALE GENOMIC DNA]</scope>
    <source>
        <strain evidence="3 4">Grewe 0041</strain>
    </source>
</reference>
<evidence type="ECO:0000256" key="1">
    <source>
        <dbReference type="SAM" id="SignalP"/>
    </source>
</evidence>
<comment type="caution">
    <text evidence="3">The sequence shown here is derived from an EMBL/GenBank/DDBJ whole genome shotgun (WGS) entry which is preliminary data.</text>
</comment>
<accession>A0ABR4ASR7</accession>
<proteinExistence type="predicted"/>
<protein>
    <recommendedName>
        <fullName evidence="2">DUF7907 domain-containing protein</fullName>
    </recommendedName>
</protein>
<dbReference type="InterPro" id="IPR057229">
    <property type="entry name" value="DUF7907"/>
</dbReference>
<feature type="signal peptide" evidence="1">
    <location>
        <begin position="1"/>
        <end position="16"/>
    </location>
</feature>
<evidence type="ECO:0000313" key="3">
    <source>
        <dbReference type="EMBL" id="KAL2047821.1"/>
    </source>
</evidence>
<dbReference type="Pfam" id="PF25484">
    <property type="entry name" value="DUF7907"/>
    <property type="match status" value="1"/>
</dbReference>
<evidence type="ECO:0000313" key="4">
    <source>
        <dbReference type="Proteomes" id="UP001590951"/>
    </source>
</evidence>
<feature type="domain" description="DUF7907" evidence="2">
    <location>
        <begin position="25"/>
        <end position="83"/>
    </location>
</feature>
<dbReference type="EMBL" id="JBHFEH010000093">
    <property type="protein sequence ID" value="KAL2047821.1"/>
    <property type="molecule type" value="Genomic_DNA"/>
</dbReference>
<keyword evidence="4" id="KW-1185">Reference proteome</keyword>
<name>A0ABR4ASR7_9LECA</name>
<evidence type="ECO:0000259" key="2">
    <source>
        <dbReference type="Pfam" id="PF25484"/>
    </source>
</evidence>
<keyword evidence="1" id="KW-0732">Signal</keyword>
<sequence>MKLLLSTFALLSSTLALPSPPILKSPQFNLKFYIFTPSNPSFHNFYLSSYHIHPAFDYVVLVTNTTQDSGIVGYLNGTAAEFAEWGTTVHQ</sequence>